<dbReference type="InterPro" id="IPR006179">
    <property type="entry name" value="5_nucleotidase/apyrase"/>
</dbReference>
<protein>
    <submittedName>
        <fullName evidence="5">Trifunctional nucleotide phosphoesterase protein YfkN</fullName>
    </submittedName>
</protein>
<evidence type="ECO:0000313" key="5">
    <source>
        <dbReference type="EMBL" id="VYU45228.1"/>
    </source>
</evidence>
<dbReference type="SUPFAM" id="SSF56300">
    <property type="entry name" value="Metallo-dependent phosphatases"/>
    <property type="match status" value="1"/>
</dbReference>
<feature type="domain" description="5'-Nucleotidase C-terminal" evidence="4">
    <location>
        <begin position="298"/>
        <end position="464"/>
    </location>
</feature>
<evidence type="ECO:0000259" key="4">
    <source>
        <dbReference type="Pfam" id="PF02872"/>
    </source>
</evidence>
<sequence>MKLVIYQTSDLHGFVYPTNYVTEQSLGILKIGTYILKDEKNYDASLKIDCGDLVQGSALTHYLSKQKLETNPITELLEDIGYDAYILGNHEFNYGLDYLNTAYRDISRKIINANIRGLSFDSKPYRIFDFNGFKVGCIGFTTSFIPNWEQEKNIKGLEFLDPVKVYGKYEKELKEKSDIIIVCYHGGFEKSIDGKNIPTEKLNKENQASELLETYDSIDIVLSGHQHRSFITKINGVICTQPMHNGQNFSKIVIDTETMESSYELVDVSSLKDEVNKDLEKRFVETNIELQKYLDKEIGHFKNDIILDNIFIARLKGHPFINFLHDVQLDVSNADFSALSLFDTAIGFKRNVSIRDVLINYPYPNTLKVLKIKGSKVKEAIEKSATYFVLENNEVKINNEFLVPKVQNYNYDTFAGLTYEIDLNKDFGDRVVSMKKNGEEIDLNKDYTIVLNNYRASNTAIYPAYENAEVVKEINMDMSELIIDYFQRNKEVDVPSESNYIIKY</sequence>
<dbReference type="InterPro" id="IPR029052">
    <property type="entry name" value="Metallo-depent_PP-like"/>
</dbReference>
<feature type="domain" description="Calcineurin-like phosphoesterase" evidence="3">
    <location>
        <begin position="5"/>
        <end position="228"/>
    </location>
</feature>
<dbReference type="PRINTS" id="PR01607">
    <property type="entry name" value="APYRASEFAMLY"/>
</dbReference>
<reference evidence="5" key="1">
    <citation type="submission" date="2019-11" db="EMBL/GenBank/DDBJ databases">
        <authorList>
            <person name="Feng L."/>
        </authorList>
    </citation>
    <scope>NUCLEOTIDE SEQUENCE</scope>
    <source>
        <strain evidence="5">CTertiumLFYP3</strain>
    </source>
</reference>
<evidence type="ECO:0000259" key="3">
    <source>
        <dbReference type="Pfam" id="PF00149"/>
    </source>
</evidence>
<dbReference type="PANTHER" id="PTHR11575:SF6">
    <property type="entry name" value="2',3'-CYCLIC-NUCLEOTIDE 2'-PHOSPHODIESTERASE_3'-NUCLEOTIDASE"/>
    <property type="match status" value="1"/>
</dbReference>
<dbReference type="InterPro" id="IPR036907">
    <property type="entry name" value="5'-Nucleotdase_C_sf"/>
</dbReference>
<dbReference type="Gene3D" id="3.60.21.10">
    <property type="match status" value="1"/>
</dbReference>
<name>A0A6N3EZJ2_9CLOT</name>
<gene>
    <name evidence="5" type="primary">yfkN_2</name>
    <name evidence="5" type="ORF">CTLFYP3_02486</name>
</gene>
<dbReference type="SUPFAM" id="SSF55816">
    <property type="entry name" value="5'-nucleotidase (syn. UDP-sugar hydrolase), C-terminal domain"/>
    <property type="match status" value="1"/>
</dbReference>
<dbReference type="InterPro" id="IPR004843">
    <property type="entry name" value="Calcineurin-like_PHP"/>
</dbReference>
<dbReference type="Gene3D" id="3.90.780.10">
    <property type="entry name" value="5'-Nucleotidase, C-terminal domain"/>
    <property type="match status" value="1"/>
</dbReference>
<keyword evidence="2" id="KW-0547">Nucleotide-binding</keyword>
<dbReference type="AlphaFoldDB" id="A0A6N3EZJ2"/>
<comment type="similarity">
    <text evidence="2">Belongs to the 5'-nucleotidase family.</text>
</comment>
<keyword evidence="2" id="KW-0378">Hydrolase</keyword>
<evidence type="ECO:0000256" key="1">
    <source>
        <dbReference type="ARBA" id="ARBA00022729"/>
    </source>
</evidence>
<dbReference type="GO" id="GO:0000166">
    <property type="term" value="F:nucleotide binding"/>
    <property type="evidence" value="ECO:0007669"/>
    <property type="project" value="UniProtKB-KW"/>
</dbReference>
<proteinExistence type="inferred from homology"/>
<dbReference type="InterPro" id="IPR008334">
    <property type="entry name" value="5'-Nucleotdase_C"/>
</dbReference>
<dbReference type="GO" id="GO:0030288">
    <property type="term" value="C:outer membrane-bounded periplasmic space"/>
    <property type="evidence" value="ECO:0007669"/>
    <property type="project" value="TreeGrafter"/>
</dbReference>
<dbReference type="PANTHER" id="PTHR11575">
    <property type="entry name" value="5'-NUCLEOTIDASE-RELATED"/>
    <property type="match status" value="1"/>
</dbReference>
<dbReference type="GO" id="GO:0009166">
    <property type="term" value="P:nucleotide catabolic process"/>
    <property type="evidence" value="ECO:0007669"/>
    <property type="project" value="InterPro"/>
</dbReference>
<dbReference type="RefSeq" id="WP_156626920.1">
    <property type="nucleotide sequence ID" value="NZ_CACRTO010000022.1"/>
</dbReference>
<dbReference type="InterPro" id="IPR006146">
    <property type="entry name" value="5'-Nucleotdase_CS"/>
</dbReference>
<dbReference type="Pfam" id="PF02872">
    <property type="entry name" value="5_nucleotid_C"/>
    <property type="match status" value="1"/>
</dbReference>
<dbReference type="GO" id="GO:0016788">
    <property type="term" value="F:hydrolase activity, acting on ester bonds"/>
    <property type="evidence" value="ECO:0007669"/>
    <property type="project" value="InterPro"/>
</dbReference>
<accession>A0A6N3EZJ2</accession>
<evidence type="ECO:0000256" key="2">
    <source>
        <dbReference type="RuleBase" id="RU362119"/>
    </source>
</evidence>
<dbReference type="GO" id="GO:0046872">
    <property type="term" value="F:metal ion binding"/>
    <property type="evidence" value="ECO:0007669"/>
    <property type="project" value="InterPro"/>
</dbReference>
<keyword evidence="1" id="KW-0732">Signal</keyword>
<dbReference type="PROSITE" id="PS00786">
    <property type="entry name" value="5_NUCLEOTIDASE_2"/>
    <property type="match status" value="1"/>
</dbReference>
<dbReference type="Pfam" id="PF00149">
    <property type="entry name" value="Metallophos"/>
    <property type="match status" value="1"/>
</dbReference>
<dbReference type="EMBL" id="CACRTO010000022">
    <property type="protein sequence ID" value="VYU45228.1"/>
    <property type="molecule type" value="Genomic_DNA"/>
</dbReference>
<organism evidence="5">
    <name type="scientific">Clostridium tertium</name>
    <dbReference type="NCBI Taxonomy" id="1559"/>
    <lineage>
        <taxon>Bacteria</taxon>
        <taxon>Bacillati</taxon>
        <taxon>Bacillota</taxon>
        <taxon>Clostridia</taxon>
        <taxon>Eubacteriales</taxon>
        <taxon>Clostridiaceae</taxon>
        <taxon>Clostridium</taxon>
    </lineage>
</organism>